<evidence type="ECO:0000256" key="1">
    <source>
        <dbReference type="SAM" id="Phobius"/>
    </source>
</evidence>
<keyword evidence="1" id="KW-0472">Membrane</keyword>
<evidence type="ECO:0000313" key="3">
    <source>
        <dbReference type="Proteomes" id="UP001275436"/>
    </source>
</evidence>
<reference evidence="2 3" key="1">
    <citation type="submission" date="2023-02" db="EMBL/GenBank/DDBJ databases">
        <title>Oceanobacillus kimchii IFOP_LL358 isolated form Alexandrium catenella lab strain.</title>
        <authorList>
            <person name="Gajardo G."/>
            <person name="Ueki S."/>
            <person name="Maruyama F."/>
        </authorList>
    </citation>
    <scope>NUCLEOTIDE SEQUENCE [LARGE SCALE GENOMIC DNA]</scope>
    <source>
        <strain evidence="2 3">IFOP_LL358</strain>
    </source>
</reference>
<keyword evidence="3" id="KW-1185">Reference proteome</keyword>
<feature type="transmembrane region" description="Helical" evidence="1">
    <location>
        <begin position="5"/>
        <end position="27"/>
    </location>
</feature>
<feature type="transmembrane region" description="Helical" evidence="1">
    <location>
        <begin position="33"/>
        <end position="55"/>
    </location>
</feature>
<protein>
    <submittedName>
        <fullName evidence="2">Uncharacterized protein</fullName>
    </submittedName>
</protein>
<dbReference type="RefSeq" id="WP_317958553.1">
    <property type="nucleotide sequence ID" value="NZ_BSKO01000002.1"/>
</dbReference>
<organism evidence="2 3">
    <name type="scientific">Oceanobacillus kimchii</name>
    <dbReference type="NCBI Taxonomy" id="746691"/>
    <lineage>
        <taxon>Bacteria</taxon>
        <taxon>Bacillati</taxon>
        <taxon>Bacillota</taxon>
        <taxon>Bacilli</taxon>
        <taxon>Bacillales</taxon>
        <taxon>Bacillaceae</taxon>
        <taxon>Oceanobacillus</taxon>
    </lineage>
</organism>
<keyword evidence="1" id="KW-1133">Transmembrane helix</keyword>
<proteinExistence type="predicted"/>
<gene>
    <name evidence="2" type="ORF">MACH08_40900</name>
</gene>
<comment type="caution">
    <text evidence="2">The sequence shown here is derived from an EMBL/GenBank/DDBJ whole genome shotgun (WGS) entry which is preliminary data.</text>
</comment>
<accession>A0ABQ5TQW8</accession>
<evidence type="ECO:0000313" key="2">
    <source>
        <dbReference type="EMBL" id="GLO68306.1"/>
    </source>
</evidence>
<dbReference type="Proteomes" id="UP001275436">
    <property type="component" value="Unassembled WGS sequence"/>
</dbReference>
<sequence>MNKLIWISVVCVLYLVIHPLLLVHINWFNYYGMLLQGLSLSYIAAFLFYLVHNYYPYISTKKRYETVIDRELSDLWEICNGLTYSIRHHSSSINTEADNISKQLQNLPVNLKKDVEENELNGYPVPPDKNFDEKNKPIIIRELGFDKWSDAAQYVSSKIGSTLNKVLKMKDVVEEETILKLFDLENAINDFRTVATIYERENKDTFKNGYLEQKFVKFYDGTNELKKYKEDPSTYEY</sequence>
<dbReference type="EMBL" id="BSKO01000002">
    <property type="protein sequence ID" value="GLO68306.1"/>
    <property type="molecule type" value="Genomic_DNA"/>
</dbReference>
<keyword evidence="1" id="KW-0812">Transmembrane</keyword>
<name>A0ABQ5TQW8_9BACI</name>